<feature type="chain" id="PRO_5017188218" description="High-potential iron-sulfur protein" evidence="9">
    <location>
        <begin position="34"/>
        <end position="104"/>
    </location>
</feature>
<keyword evidence="4 8" id="KW-0479">Metal-binding</keyword>
<dbReference type="InterPro" id="IPR036369">
    <property type="entry name" value="HIPIP_sf"/>
</dbReference>
<keyword evidence="3 8" id="KW-0004">4Fe-4S</keyword>
<keyword evidence="6 8" id="KW-0408">Iron</keyword>
<dbReference type="PROSITE" id="PS51373">
    <property type="entry name" value="HIPIP"/>
    <property type="match status" value="1"/>
</dbReference>
<comment type="function">
    <text evidence="1 8">Specific class of high-redox-potential 4Fe-4S ferredoxins. Functions in anaerobic electron transport in most purple and in some other photosynthetic bacteria and in at least one genus (Paracoccus) of halophilic, denitrifying bacteria.</text>
</comment>
<keyword evidence="7 8" id="KW-0411">Iron-sulfur</keyword>
<dbReference type="InterPro" id="IPR006311">
    <property type="entry name" value="TAT_signal"/>
</dbReference>
<keyword evidence="5 8" id="KW-0249">Electron transport</keyword>
<proteinExistence type="inferred from homology"/>
<comment type="subunit">
    <text evidence="8">Homodimer.</text>
</comment>
<evidence type="ECO:0000256" key="1">
    <source>
        <dbReference type="ARBA" id="ARBA00002137"/>
    </source>
</evidence>
<evidence type="ECO:0000256" key="3">
    <source>
        <dbReference type="ARBA" id="ARBA00022485"/>
    </source>
</evidence>
<feature type="signal peptide" evidence="9">
    <location>
        <begin position="1"/>
        <end position="33"/>
    </location>
</feature>
<dbReference type="Gene3D" id="4.10.490.10">
    <property type="entry name" value="High potential iron-sulphur protein"/>
    <property type="match status" value="1"/>
</dbReference>
<dbReference type="Proteomes" id="UP000242999">
    <property type="component" value="Unassembled WGS sequence"/>
</dbReference>
<feature type="domain" description="High potential iron-sulfur proteins family profile" evidence="10">
    <location>
        <begin position="33"/>
        <end position="104"/>
    </location>
</feature>
<keyword evidence="9" id="KW-0732">Signal</keyword>
<dbReference type="AlphaFoldDB" id="A0A1H6REV6"/>
<gene>
    <name evidence="11" type="ORF">SAMN05421831_10410</name>
</gene>
<dbReference type="STRING" id="64971.SAMN05421831_10410"/>
<evidence type="ECO:0000256" key="4">
    <source>
        <dbReference type="ARBA" id="ARBA00022723"/>
    </source>
</evidence>
<dbReference type="OrthoDB" id="5298540at2"/>
<evidence type="ECO:0000256" key="8">
    <source>
        <dbReference type="RuleBase" id="RU000620"/>
    </source>
</evidence>
<keyword evidence="2 8" id="KW-0813">Transport</keyword>
<name>A0A1H6REV6_9GAMM</name>
<evidence type="ECO:0000256" key="5">
    <source>
        <dbReference type="ARBA" id="ARBA00022982"/>
    </source>
</evidence>
<evidence type="ECO:0000256" key="6">
    <source>
        <dbReference type="ARBA" id="ARBA00023004"/>
    </source>
</evidence>
<sequence length="104" mass="11193">MANKSRRNFMKAGLLGLAALPFGMGVMSREAFAATLPELPEDHPQAKALHYVVDATTSTHAKYAAGQTCENCMFFKADNNGCALFPQNSVAPAGWCQSWTKKPG</sequence>
<dbReference type="EMBL" id="FNYH01000004">
    <property type="protein sequence ID" value="SEI54293.1"/>
    <property type="molecule type" value="Genomic_DNA"/>
</dbReference>
<dbReference type="PROSITE" id="PS51318">
    <property type="entry name" value="TAT"/>
    <property type="match status" value="1"/>
</dbReference>
<dbReference type="SUPFAM" id="SSF57652">
    <property type="entry name" value="HIPIP (high potential iron protein)"/>
    <property type="match status" value="1"/>
</dbReference>
<evidence type="ECO:0000256" key="7">
    <source>
        <dbReference type="ARBA" id="ARBA00023014"/>
    </source>
</evidence>
<evidence type="ECO:0000259" key="10">
    <source>
        <dbReference type="PROSITE" id="PS51373"/>
    </source>
</evidence>
<comment type="similarity">
    <text evidence="8">Belongs to the high-potential iron-sulfur protein (HiPIP) family.</text>
</comment>
<evidence type="ECO:0000313" key="11">
    <source>
        <dbReference type="EMBL" id="SEI54293.1"/>
    </source>
</evidence>
<dbReference type="Pfam" id="PF01355">
    <property type="entry name" value="HIPIP"/>
    <property type="match status" value="1"/>
</dbReference>
<dbReference type="GO" id="GO:0009055">
    <property type="term" value="F:electron transfer activity"/>
    <property type="evidence" value="ECO:0007669"/>
    <property type="project" value="InterPro"/>
</dbReference>
<evidence type="ECO:0000313" key="12">
    <source>
        <dbReference type="Proteomes" id="UP000242999"/>
    </source>
</evidence>
<protein>
    <recommendedName>
        <fullName evidence="8">High-potential iron-sulfur protein</fullName>
        <shortName evidence="8">HiPIP</shortName>
    </recommendedName>
</protein>
<dbReference type="GO" id="GO:0046872">
    <property type="term" value="F:metal ion binding"/>
    <property type="evidence" value="ECO:0007669"/>
    <property type="project" value="UniProtKB-KW"/>
</dbReference>
<dbReference type="InterPro" id="IPR000170">
    <property type="entry name" value="High_potential_FeS_prot"/>
</dbReference>
<dbReference type="GO" id="GO:0051539">
    <property type="term" value="F:4 iron, 4 sulfur cluster binding"/>
    <property type="evidence" value="ECO:0007669"/>
    <property type="project" value="UniProtKB-KW"/>
</dbReference>
<dbReference type="GO" id="GO:0019646">
    <property type="term" value="P:aerobic electron transport chain"/>
    <property type="evidence" value="ECO:0007669"/>
    <property type="project" value="InterPro"/>
</dbReference>
<organism evidence="11 12">
    <name type="scientific">Allopseudospirillum japonicum</name>
    <dbReference type="NCBI Taxonomy" id="64971"/>
    <lineage>
        <taxon>Bacteria</taxon>
        <taxon>Pseudomonadati</taxon>
        <taxon>Pseudomonadota</taxon>
        <taxon>Gammaproteobacteria</taxon>
        <taxon>Oceanospirillales</taxon>
        <taxon>Oceanospirillaceae</taxon>
        <taxon>Allopseudospirillum</taxon>
    </lineage>
</organism>
<reference evidence="12" key="1">
    <citation type="submission" date="2016-10" db="EMBL/GenBank/DDBJ databases">
        <authorList>
            <person name="Varghese N."/>
            <person name="Submissions S."/>
        </authorList>
    </citation>
    <scope>NUCLEOTIDE SEQUENCE [LARGE SCALE GENOMIC DNA]</scope>
    <source>
        <strain evidence="12">DSM 7165</strain>
    </source>
</reference>
<keyword evidence="12" id="KW-1185">Reference proteome</keyword>
<evidence type="ECO:0000256" key="9">
    <source>
        <dbReference type="SAM" id="SignalP"/>
    </source>
</evidence>
<dbReference type="RefSeq" id="WP_093308892.1">
    <property type="nucleotide sequence ID" value="NZ_FNYH01000004.1"/>
</dbReference>
<accession>A0A1H6REV6</accession>
<evidence type="ECO:0000256" key="2">
    <source>
        <dbReference type="ARBA" id="ARBA00022448"/>
    </source>
</evidence>